<feature type="compositionally biased region" description="Polar residues" evidence="1">
    <location>
        <begin position="147"/>
        <end position="174"/>
    </location>
</feature>
<dbReference type="PANTHER" id="PTHR46601">
    <property type="entry name" value="ULP_PROTEASE DOMAIN-CONTAINING PROTEIN"/>
    <property type="match status" value="1"/>
</dbReference>
<keyword evidence="3" id="KW-1185">Reference proteome</keyword>
<dbReference type="Proteomes" id="UP001374579">
    <property type="component" value="Unassembled WGS sequence"/>
</dbReference>
<dbReference type="AlphaFoldDB" id="A0AAN9GI87"/>
<feature type="region of interest" description="Disordered" evidence="1">
    <location>
        <begin position="749"/>
        <end position="776"/>
    </location>
</feature>
<dbReference type="PANTHER" id="PTHR46601:SF1">
    <property type="entry name" value="ADF-H DOMAIN-CONTAINING PROTEIN"/>
    <property type="match status" value="1"/>
</dbReference>
<sequence length="1152" mass="132167">MTLRPKRPRLTNAERCRLHRERVKKDPEQRELLREADRERARLNRLKPKTPEELEKIREQNRRRQQLSYARKKARESENTAPRRPKTRQTEEDEAKKREKNRAYVQAHRQNRTSQKKRRDNEKQLRYYYRKKEGKQAEHQHQREATTPDNNQPEAAAQDNSQPEAAAHLNSTPYPTQAAYRKAVARVRAKIKAKGSKLAFLYKGLLKCSGRKTRQKLKEINVSFHTPEKRADIRQHVADLRGKRDKATLGYKRRLSEAFGTQDSGLSNRYMASKSTNLYKRKKINPTNQLVLRFYEEHSHADPCKASRSRQLLRPVRDLHQDFLRLNPNNKISLRHFHRLKPKNVASVRKAKFRQCLCEICLNPKLKLQTLNMLAPCFRSVREMLEESVCAFVDMPKLECVERKCRLCGTERVKEKLESALEGRLESTVGWAKWMHVKEGRSSRMDKVKKRGSVHDCVNEMTEELESLYMHVFVAEWQRRQLSGLKADLPEGWALVTCDYAENFLCRFQDEPQSAHWAYKQVTLFPAVIFYRCGGDGCEELRREEVAFLSDDLVKDAQMSQVITDRIVEVLRDRMGAGLRKVILASDGCAAQFKSKLPFLLFSRMKTRGFSVERVYFGSRHGKNDSDWSGGAIKRQVTRDLAAGVACIRNAEQMFSHCRDRLSFQGAGCDSHKSRGFQFLESVDRPLLSRDVRTVPGSRKFQHLRSLGPGLMAARGLSCFCKECNSGSYDACLNKSHVAPWRIHQIHSSAAEEEEEVEEMEEEVSFHEENEGDTDTEAEYDEDMLVDSALSGGEEELERDERVDMNVDISEGEEDSVDQSGVSFVDEGQRLGFFSEAAATLRACTTYEDLKGKCLELRERILLFSVPDPLSAKDLLFAQDQTAADLLDTSVNGMCHPLSVPADGNCFFNAASLLLFGDVEHHTELRVRTVAEMCCSEELFLDGSNWTSPAIKLDPEELLEVAILTSHKIDAEPAECFHSEVLNVVKNSTYTGLWEFFGLSMALKLPIQSVYPPMGWELYQRHCNRIVRAPGVSKNQKLMVFWSSLRGSAGPPEHWVPNHFVPLVLSEDPARVPKVGSTYLCPWAGSLYPCTVLETDELLRLSLVQFMKKKGAGWCWSKGDYSWEPSSLLDREISLQLMEELSTRRCQVFKYV</sequence>
<proteinExistence type="predicted"/>
<feature type="compositionally biased region" description="Basic and acidic residues" evidence="1">
    <location>
        <begin position="23"/>
        <end position="42"/>
    </location>
</feature>
<name>A0AAN9GI87_9CAEN</name>
<dbReference type="CDD" id="cd22791">
    <property type="entry name" value="OTU_VRTN"/>
    <property type="match status" value="1"/>
</dbReference>
<evidence type="ECO:0008006" key="4">
    <source>
        <dbReference type="Google" id="ProtNLM"/>
    </source>
</evidence>
<dbReference type="EMBL" id="JBAMIC010000003">
    <property type="protein sequence ID" value="KAK7109051.1"/>
    <property type="molecule type" value="Genomic_DNA"/>
</dbReference>
<evidence type="ECO:0000313" key="2">
    <source>
        <dbReference type="EMBL" id="KAK7109051.1"/>
    </source>
</evidence>
<feature type="compositionally biased region" description="Basic and acidic residues" evidence="1">
    <location>
        <begin position="88"/>
        <end position="97"/>
    </location>
</feature>
<accession>A0AAN9GI87</accession>
<dbReference type="InterPro" id="IPR047273">
    <property type="entry name" value="VRTN_OTU_dom"/>
</dbReference>
<comment type="caution">
    <text evidence="2">The sequence shown here is derived from an EMBL/GenBank/DDBJ whole genome shotgun (WGS) entry which is preliminary data.</text>
</comment>
<feature type="compositionally biased region" description="Basic and acidic residues" evidence="1">
    <location>
        <begin position="119"/>
        <end position="146"/>
    </location>
</feature>
<reference evidence="2 3" key="1">
    <citation type="submission" date="2024-02" db="EMBL/GenBank/DDBJ databases">
        <title>Chromosome-scale genome assembly of the rough periwinkle Littorina saxatilis.</title>
        <authorList>
            <person name="De Jode A."/>
            <person name="Faria R."/>
            <person name="Formenti G."/>
            <person name="Sims Y."/>
            <person name="Smith T.P."/>
            <person name="Tracey A."/>
            <person name="Wood J.M.D."/>
            <person name="Zagrodzka Z.B."/>
            <person name="Johannesson K."/>
            <person name="Butlin R.K."/>
            <person name="Leder E.H."/>
        </authorList>
    </citation>
    <scope>NUCLEOTIDE SEQUENCE [LARGE SCALE GENOMIC DNA]</scope>
    <source>
        <strain evidence="2">Snail1</strain>
        <tissue evidence="2">Muscle</tissue>
    </source>
</reference>
<feature type="compositionally biased region" description="Acidic residues" evidence="1">
    <location>
        <begin position="751"/>
        <end position="763"/>
    </location>
</feature>
<protein>
    <recommendedName>
        <fullName evidence="4">OTU domain-containing protein</fullName>
    </recommendedName>
</protein>
<gene>
    <name evidence="2" type="ORF">V1264_013166</name>
</gene>
<feature type="compositionally biased region" description="Basic residues" evidence="1">
    <location>
        <begin position="109"/>
        <end position="118"/>
    </location>
</feature>
<feature type="compositionally biased region" description="Basic and acidic residues" evidence="1">
    <location>
        <begin position="49"/>
        <end position="62"/>
    </location>
</feature>
<feature type="region of interest" description="Disordered" evidence="1">
    <location>
        <begin position="1"/>
        <end position="174"/>
    </location>
</feature>
<evidence type="ECO:0000256" key="1">
    <source>
        <dbReference type="SAM" id="MobiDB-lite"/>
    </source>
</evidence>
<dbReference type="Gene3D" id="3.90.70.80">
    <property type="match status" value="1"/>
</dbReference>
<evidence type="ECO:0000313" key="3">
    <source>
        <dbReference type="Proteomes" id="UP001374579"/>
    </source>
</evidence>
<organism evidence="2 3">
    <name type="scientific">Littorina saxatilis</name>
    <dbReference type="NCBI Taxonomy" id="31220"/>
    <lineage>
        <taxon>Eukaryota</taxon>
        <taxon>Metazoa</taxon>
        <taxon>Spiralia</taxon>
        <taxon>Lophotrochozoa</taxon>
        <taxon>Mollusca</taxon>
        <taxon>Gastropoda</taxon>
        <taxon>Caenogastropoda</taxon>
        <taxon>Littorinimorpha</taxon>
        <taxon>Littorinoidea</taxon>
        <taxon>Littorinidae</taxon>
        <taxon>Littorina</taxon>
    </lineage>
</organism>
<feature type="compositionally biased region" description="Basic residues" evidence="1">
    <location>
        <begin position="63"/>
        <end position="74"/>
    </location>
</feature>